<feature type="region of interest" description="Disordered" evidence="1">
    <location>
        <begin position="97"/>
        <end position="117"/>
    </location>
</feature>
<evidence type="ECO:0000313" key="2">
    <source>
        <dbReference type="EMBL" id="MDN4613088.1"/>
    </source>
</evidence>
<dbReference type="RefSeq" id="WP_301209900.1">
    <property type="nucleotide sequence ID" value="NZ_JAROCF010000001.1"/>
</dbReference>
<gene>
    <name evidence="2" type="ORF">P5G50_01375</name>
</gene>
<evidence type="ECO:0000313" key="3">
    <source>
        <dbReference type="Proteomes" id="UP001174208"/>
    </source>
</evidence>
<dbReference type="Gene3D" id="2.60.120.10">
    <property type="entry name" value="Jelly Rolls"/>
    <property type="match status" value="1"/>
</dbReference>
<accession>A0ABT8K6K1</accession>
<reference evidence="2" key="1">
    <citation type="submission" date="2023-06" db="EMBL/GenBank/DDBJ databases">
        <title>MT1 and MT2 Draft Genomes of Novel Species.</title>
        <authorList>
            <person name="Venkateswaran K."/>
        </authorList>
    </citation>
    <scope>NUCLEOTIDE SEQUENCE</scope>
    <source>
        <strain evidence="2">F6_8S_P_1B</strain>
    </source>
</reference>
<name>A0ABT8K6K1_9MICO</name>
<organism evidence="2 3">
    <name type="scientific">Leifsonia williamsii</name>
    <dbReference type="NCBI Taxonomy" id="3035919"/>
    <lineage>
        <taxon>Bacteria</taxon>
        <taxon>Bacillati</taxon>
        <taxon>Actinomycetota</taxon>
        <taxon>Actinomycetes</taxon>
        <taxon>Micrococcales</taxon>
        <taxon>Microbacteriaceae</taxon>
        <taxon>Leifsonia</taxon>
    </lineage>
</organism>
<protein>
    <submittedName>
        <fullName evidence="2">Cytoplasmic protein</fullName>
    </submittedName>
</protein>
<evidence type="ECO:0000256" key="1">
    <source>
        <dbReference type="SAM" id="MobiDB-lite"/>
    </source>
</evidence>
<keyword evidence="3" id="KW-1185">Reference proteome</keyword>
<dbReference type="SUPFAM" id="SSF51182">
    <property type="entry name" value="RmlC-like cupins"/>
    <property type="match status" value="1"/>
</dbReference>
<proteinExistence type="predicted"/>
<dbReference type="InterPro" id="IPR014710">
    <property type="entry name" value="RmlC-like_jellyroll"/>
</dbReference>
<sequence>MVDDDPVRTDPERYRVLWENDRVRVLAYDDEPGDTTHLHHHPDSVMVTLSGFRRRLEVDGREAEVELEAGRALWIAEQSHLGRNIGDSPTHTILVELKEPRPDGAATPPALGPSTPS</sequence>
<dbReference type="EMBL" id="JAROCF010000001">
    <property type="protein sequence ID" value="MDN4613088.1"/>
    <property type="molecule type" value="Genomic_DNA"/>
</dbReference>
<dbReference type="InterPro" id="IPR011051">
    <property type="entry name" value="RmlC_Cupin_sf"/>
</dbReference>
<dbReference type="Proteomes" id="UP001174208">
    <property type="component" value="Unassembled WGS sequence"/>
</dbReference>
<comment type="caution">
    <text evidence="2">The sequence shown here is derived from an EMBL/GenBank/DDBJ whole genome shotgun (WGS) entry which is preliminary data.</text>
</comment>